<dbReference type="Proteomes" id="UP000324222">
    <property type="component" value="Unassembled WGS sequence"/>
</dbReference>
<accession>A0A5B7JY68</accession>
<proteinExistence type="predicted"/>
<sequence length="47" mass="5158">MARNVPWARMERRQGSGKMLWQSGSHTCMRASSAVLASLATPNRTAP</sequence>
<name>A0A5B7JY68_PORTR</name>
<keyword evidence="2" id="KW-1185">Reference proteome</keyword>
<reference evidence="1 2" key="1">
    <citation type="submission" date="2019-05" db="EMBL/GenBank/DDBJ databases">
        <title>Another draft genome of Portunus trituberculatus and its Hox gene families provides insights of decapod evolution.</title>
        <authorList>
            <person name="Jeong J.-H."/>
            <person name="Song I."/>
            <person name="Kim S."/>
            <person name="Choi T."/>
            <person name="Kim D."/>
            <person name="Ryu S."/>
            <person name="Kim W."/>
        </authorList>
    </citation>
    <scope>NUCLEOTIDE SEQUENCE [LARGE SCALE GENOMIC DNA]</scope>
    <source>
        <tissue evidence="1">Muscle</tissue>
    </source>
</reference>
<dbReference type="AlphaFoldDB" id="A0A5B7JY68"/>
<comment type="caution">
    <text evidence="1">The sequence shown here is derived from an EMBL/GenBank/DDBJ whole genome shotgun (WGS) entry which is preliminary data.</text>
</comment>
<protein>
    <submittedName>
        <fullName evidence="1">Uncharacterized protein</fullName>
    </submittedName>
</protein>
<gene>
    <name evidence="1" type="ORF">E2C01_093294</name>
</gene>
<organism evidence="1 2">
    <name type="scientific">Portunus trituberculatus</name>
    <name type="common">Swimming crab</name>
    <name type="synonym">Neptunus trituberculatus</name>
    <dbReference type="NCBI Taxonomy" id="210409"/>
    <lineage>
        <taxon>Eukaryota</taxon>
        <taxon>Metazoa</taxon>
        <taxon>Ecdysozoa</taxon>
        <taxon>Arthropoda</taxon>
        <taxon>Crustacea</taxon>
        <taxon>Multicrustacea</taxon>
        <taxon>Malacostraca</taxon>
        <taxon>Eumalacostraca</taxon>
        <taxon>Eucarida</taxon>
        <taxon>Decapoda</taxon>
        <taxon>Pleocyemata</taxon>
        <taxon>Brachyura</taxon>
        <taxon>Eubrachyura</taxon>
        <taxon>Portunoidea</taxon>
        <taxon>Portunidae</taxon>
        <taxon>Portuninae</taxon>
        <taxon>Portunus</taxon>
    </lineage>
</organism>
<dbReference type="EMBL" id="VSRR010112160">
    <property type="protein sequence ID" value="MPC97948.1"/>
    <property type="molecule type" value="Genomic_DNA"/>
</dbReference>
<evidence type="ECO:0000313" key="2">
    <source>
        <dbReference type="Proteomes" id="UP000324222"/>
    </source>
</evidence>
<evidence type="ECO:0000313" key="1">
    <source>
        <dbReference type="EMBL" id="MPC97948.1"/>
    </source>
</evidence>